<dbReference type="EMBL" id="AP008957">
    <property type="protein sequence ID" value="BAH32777.1"/>
    <property type="molecule type" value="Genomic_DNA"/>
</dbReference>
<dbReference type="AlphaFoldDB" id="C0ZWP2"/>
<name>C0ZWP2_RHOE4</name>
<dbReference type="RefSeq" id="WP_020907036.1">
    <property type="nucleotide sequence ID" value="NC_012490.1"/>
</dbReference>
<dbReference type="HOGENOM" id="CLU_1467116_0_0_11"/>
<protein>
    <submittedName>
        <fullName evidence="1">Uncharacterized protein</fullName>
    </submittedName>
</protein>
<evidence type="ECO:0000313" key="2">
    <source>
        <dbReference type="Proteomes" id="UP000002204"/>
    </source>
</evidence>
<evidence type="ECO:0000313" key="1">
    <source>
        <dbReference type="EMBL" id="BAH32777.1"/>
    </source>
</evidence>
<dbReference type="PATRIC" id="fig|234621.6.peg.2568"/>
<sequence length="184" mass="20311">MNSTPAYDLDVDIDGTYQITHTKQDIADETAYVMRVTTHTTITPGQVPAYDVLVEQSHGRELEVDLTSGLELLKSLQKALETLMVLQPDHEATVEYRKAESAREAACASPVAEPPKKLEPWADAKPVHPAVFANLARRTNVADDAASCTAFHALRNPDATPETLAMLHEWFTQSLTKSRIEAEK</sequence>
<reference evidence="2" key="1">
    <citation type="submission" date="2005-03" db="EMBL/GenBank/DDBJ databases">
        <title>Comparison of the complete genome sequences of Rhodococcus erythropolis PR4 and Rhodococcus opacus B4.</title>
        <authorList>
            <person name="Takarada H."/>
            <person name="Sekine M."/>
            <person name="Hosoyama A."/>
            <person name="Yamada R."/>
            <person name="Fujisawa T."/>
            <person name="Omata S."/>
            <person name="Shimizu A."/>
            <person name="Tsukatani N."/>
            <person name="Tanikawa S."/>
            <person name="Fujita N."/>
            <person name="Harayama S."/>
        </authorList>
    </citation>
    <scope>NUCLEOTIDE SEQUENCE [LARGE SCALE GENOMIC DNA]</scope>
    <source>
        <strain evidence="2">PR4 / NBRC 100887</strain>
    </source>
</reference>
<dbReference type="Proteomes" id="UP000002204">
    <property type="component" value="Chromosome"/>
</dbReference>
<organism evidence="1 2">
    <name type="scientific">Rhodococcus erythropolis (strain PR4 / NBRC 100887)</name>
    <dbReference type="NCBI Taxonomy" id="234621"/>
    <lineage>
        <taxon>Bacteria</taxon>
        <taxon>Bacillati</taxon>
        <taxon>Actinomycetota</taxon>
        <taxon>Actinomycetes</taxon>
        <taxon>Mycobacteriales</taxon>
        <taxon>Nocardiaceae</taxon>
        <taxon>Rhodococcus</taxon>
        <taxon>Rhodococcus erythropolis group</taxon>
    </lineage>
</organism>
<dbReference type="KEGG" id="rer:RER_20690"/>
<gene>
    <name evidence="1" type="ordered locus">RER_20690</name>
</gene>
<reference evidence="1 2" key="2">
    <citation type="journal article" date="2006" name="Environ. Microbiol.">
        <title>Sequence analysis of three plasmids harboured in Rhodococcus erythropolis strain PR4.</title>
        <authorList>
            <person name="Sekine M."/>
            <person name="Tanikawa S."/>
            <person name="Omata S."/>
            <person name="Saito M."/>
            <person name="Fujisawa T."/>
            <person name="Tsukatani N."/>
            <person name="Tajima T."/>
            <person name="Sekigawa T."/>
            <person name="Kosugi H."/>
            <person name="Matsuo Y."/>
            <person name="Nishiko R."/>
            <person name="Imamura K."/>
            <person name="Ito M."/>
            <person name="Narita H."/>
            <person name="Tago S."/>
            <person name="Fujita N."/>
            <person name="Harayama S."/>
        </authorList>
    </citation>
    <scope>NUCLEOTIDE SEQUENCE [LARGE SCALE GENOMIC DNA]</scope>
    <source>
        <strain evidence="2">PR4 / NBRC 100887</strain>
    </source>
</reference>
<proteinExistence type="predicted"/>
<accession>C0ZWP2</accession>